<sequence length="158" mass="18593">MKRLLLLLLLIVSTQIQASQLERYSNARFGFSAGYPANLFTNARESDNGDGITLTNDSRGLKVLFYGSLAVVNDNIRDEYRSSIGYIEDDSEKEITYKVLKRNWYLLSGYDYKQRKIFYQKTFLVDGDKFITYHIEYPIKDKKRYNKLIKTVDRNFRP</sequence>
<organism evidence="1">
    <name type="scientific">hydrothermal vent metagenome</name>
    <dbReference type="NCBI Taxonomy" id="652676"/>
    <lineage>
        <taxon>unclassified sequences</taxon>
        <taxon>metagenomes</taxon>
        <taxon>ecological metagenomes</taxon>
    </lineage>
</organism>
<evidence type="ECO:0000313" key="1">
    <source>
        <dbReference type="EMBL" id="SFV51625.1"/>
    </source>
</evidence>
<gene>
    <name evidence="1" type="ORF">MNB_SV-6-1262</name>
</gene>
<name>A0A1W1BDS9_9ZZZZ</name>
<dbReference type="EMBL" id="FPHC01000024">
    <property type="protein sequence ID" value="SFV51625.1"/>
    <property type="molecule type" value="Genomic_DNA"/>
</dbReference>
<dbReference type="AlphaFoldDB" id="A0A1W1BDS9"/>
<proteinExistence type="predicted"/>
<reference evidence="1" key="1">
    <citation type="submission" date="2016-10" db="EMBL/GenBank/DDBJ databases">
        <authorList>
            <person name="de Groot N.N."/>
        </authorList>
    </citation>
    <scope>NUCLEOTIDE SEQUENCE</scope>
</reference>
<protein>
    <submittedName>
        <fullName evidence="1">Uncharacterized protein</fullName>
    </submittedName>
</protein>
<accession>A0A1W1BDS9</accession>